<dbReference type="PANTHER" id="PTHR14087">
    <property type="entry name" value="THYMOCYTE NUCLEAR PROTEIN 1"/>
    <property type="match status" value="1"/>
</dbReference>
<comment type="caution">
    <text evidence="5">The sequence shown here is derived from an EMBL/GenBank/DDBJ whole genome shotgun (WGS) entry which is preliminary data.</text>
</comment>
<evidence type="ECO:0000256" key="3">
    <source>
        <dbReference type="SAM" id="MobiDB-lite"/>
    </source>
</evidence>
<dbReference type="Pfam" id="PF01878">
    <property type="entry name" value="EVE"/>
    <property type="match status" value="1"/>
</dbReference>
<gene>
    <name evidence="5" type="ORF">CLIB1423_18S03422</name>
</gene>
<keyword evidence="2" id="KW-0539">Nucleus</keyword>
<dbReference type="Proteomes" id="UP000837801">
    <property type="component" value="Unassembled WGS sequence"/>
</dbReference>
<dbReference type="InterPro" id="IPR002740">
    <property type="entry name" value="EVE_domain"/>
</dbReference>
<dbReference type="CDD" id="cd21133">
    <property type="entry name" value="EVE"/>
    <property type="match status" value="1"/>
</dbReference>
<sequence>MAPKRKVAVSKVAKPKPNSKPESKTKAKAPKVAKTSTNGKPIPPPTSHAYKYEGNPDTGINYWLIKSEPVSRIDPKTQQDVKFPLSDLVGKDIEETWDGVRNYEARNNMVVMSKGDIALFYHSNCDTPGIVGEVEISHEAHVDETQFNTKHKSYDSKSTRENPKWWCVDVKFRRRFRRKLSLKELQAKADQLPEFLLLTRGRLSVIPVGYELYTKLVEMECEGDIQDDLDCEIDRALINVK</sequence>
<feature type="domain" description="EVE" evidence="4">
    <location>
        <begin position="61"/>
        <end position="218"/>
    </location>
</feature>
<proteinExistence type="predicted"/>
<dbReference type="EMBL" id="CAKXYY010000018">
    <property type="protein sequence ID" value="CAH2354776.1"/>
    <property type="molecule type" value="Genomic_DNA"/>
</dbReference>
<accession>A0A9P0QUY4</accession>
<evidence type="ECO:0000313" key="5">
    <source>
        <dbReference type="EMBL" id="CAH2354776.1"/>
    </source>
</evidence>
<dbReference type="AlphaFoldDB" id="A0A9P0QUY4"/>
<dbReference type="SUPFAM" id="SSF88697">
    <property type="entry name" value="PUA domain-like"/>
    <property type="match status" value="1"/>
</dbReference>
<comment type="subcellular location">
    <subcellularLocation>
        <location evidence="1">Nucleus</location>
    </subcellularLocation>
</comment>
<reference evidence="5" key="1">
    <citation type="submission" date="2022-03" db="EMBL/GenBank/DDBJ databases">
        <authorList>
            <person name="Legras J.-L."/>
            <person name="Devillers H."/>
            <person name="Grondin C."/>
        </authorList>
    </citation>
    <scope>NUCLEOTIDE SEQUENCE</scope>
    <source>
        <strain evidence="5">CLIB 1423</strain>
    </source>
</reference>
<dbReference type="InterPro" id="IPR052181">
    <property type="entry name" value="5hmC_binding"/>
</dbReference>
<name>A0A9P0QUY4_9ASCO</name>
<protein>
    <recommendedName>
        <fullName evidence="4">EVE domain-containing protein</fullName>
    </recommendedName>
</protein>
<dbReference type="InterPro" id="IPR047197">
    <property type="entry name" value="THYN1-like_EVE"/>
</dbReference>
<dbReference type="OrthoDB" id="41445at2759"/>
<dbReference type="GO" id="GO:0005634">
    <property type="term" value="C:nucleus"/>
    <property type="evidence" value="ECO:0007669"/>
    <property type="project" value="UniProtKB-SubCell"/>
</dbReference>
<dbReference type="InterPro" id="IPR015947">
    <property type="entry name" value="PUA-like_sf"/>
</dbReference>
<feature type="region of interest" description="Disordered" evidence="3">
    <location>
        <begin position="1"/>
        <end position="49"/>
    </location>
</feature>
<dbReference type="Gene3D" id="3.10.590.10">
    <property type="entry name" value="ph1033 like domains"/>
    <property type="match status" value="1"/>
</dbReference>
<keyword evidence="6" id="KW-1185">Reference proteome</keyword>
<evidence type="ECO:0000256" key="2">
    <source>
        <dbReference type="ARBA" id="ARBA00023242"/>
    </source>
</evidence>
<evidence type="ECO:0000259" key="4">
    <source>
        <dbReference type="Pfam" id="PF01878"/>
    </source>
</evidence>
<evidence type="ECO:0000256" key="1">
    <source>
        <dbReference type="ARBA" id="ARBA00004123"/>
    </source>
</evidence>
<dbReference type="PANTHER" id="PTHR14087:SF7">
    <property type="entry name" value="THYMOCYTE NUCLEAR PROTEIN 1"/>
    <property type="match status" value="1"/>
</dbReference>
<evidence type="ECO:0000313" key="6">
    <source>
        <dbReference type="Proteomes" id="UP000837801"/>
    </source>
</evidence>
<organism evidence="5 6">
    <name type="scientific">[Candida] railenensis</name>
    <dbReference type="NCBI Taxonomy" id="45579"/>
    <lineage>
        <taxon>Eukaryota</taxon>
        <taxon>Fungi</taxon>
        <taxon>Dikarya</taxon>
        <taxon>Ascomycota</taxon>
        <taxon>Saccharomycotina</taxon>
        <taxon>Pichiomycetes</taxon>
        <taxon>Debaryomycetaceae</taxon>
        <taxon>Kurtzmaniella</taxon>
    </lineage>
</organism>